<evidence type="ECO:0000256" key="6">
    <source>
        <dbReference type="ARBA" id="ARBA00023065"/>
    </source>
</evidence>
<sequence>MTLARALVSTYRTPPFWRSSQQLNQDSSVCSPKARAASRRFTLHTVPSPPASLTHSHTHTLTLSLPVFSSLRYTHSQLFRSSSKMTPPAKPQQQYTLPHALQPAVRPAVDVKILPEVSTTTFVAWTFGRGSVIWKIWPAVIFHTLFAVLVVYFWDHMGRKLQIPSVLLTVLGVVIGFVISYRAMSGYDRYWAGRSAWTDVIKNSRSMGRLIWYHVPPRLTPKTNEETLTGKVIRPAQELNKVMAEKRMALDLCLGFAIALKHHIRGELGIYYDDLYHLVRPLHEHTHSHQQQQKHAAREAALITPRPNARMTSHSNLPMATNSNTPPPPSTASGPPKGAALHPSGGVYGTFGGSRTSSHASLRDTLRQQSRSTDTVGSQHHSHQPLLPGANPMNEEPGVARDLIPLAGAFSSIRRWFGGMSVFGRKQDPIIPQYNEGPPPRKWGGPVHPDLKLLKRKAEHGPNLPEEILRCLSEWTSVLEDRNTVPGGSLGGIMGGIAAYEASLATLEHILTTPLPFAFSVHIRHTVWLYLFLLPIQLVSDFGWHTVPAVFIGAFIYLGFIAAGDEIEQPFGYDENDLDLDVFCQDIIAQDIESLKSAPCLNAYLPERPAPERHRSMTLIEASSQAEFEDISDGEVIASTY</sequence>
<feature type="compositionally biased region" description="Low complexity" evidence="8">
    <location>
        <begin position="331"/>
        <end position="340"/>
    </location>
</feature>
<feature type="transmembrane region" description="Helical" evidence="9">
    <location>
        <begin position="542"/>
        <end position="563"/>
    </location>
</feature>
<comment type="subcellular location">
    <subcellularLocation>
        <location evidence="1">Cell membrane</location>
        <topology evidence="1">Multi-pass membrane protein</topology>
    </subcellularLocation>
</comment>
<accession>A0AAD2HAX2</accession>
<evidence type="ECO:0000256" key="3">
    <source>
        <dbReference type="ARBA" id="ARBA00022475"/>
    </source>
</evidence>
<keyword evidence="11" id="KW-1185">Reference proteome</keyword>
<comment type="caution">
    <text evidence="10">The sequence shown here is derived from an EMBL/GenBank/DDBJ whole genome shotgun (WGS) entry which is preliminary data.</text>
</comment>
<feature type="region of interest" description="Disordered" evidence="8">
    <location>
        <begin position="309"/>
        <end position="391"/>
    </location>
</feature>
<protein>
    <submittedName>
        <fullName evidence="10">Uncharacterized protein</fullName>
    </submittedName>
</protein>
<dbReference type="GO" id="GO:0005886">
    <property type="term" value="C:plasma membrane"/>
    <property type="evidence" value="ECO:0007669"/>
    <property type="project" value="UniProtKB-SubCell"/>
</dbReference>
<dbReference type="PANTHER" id="PTHR33281">
    <property type="entry name" value="UPF0187 PROTEIN YNEE"/>
    <property type="match status" value="1"/>
</dbReference>
<dbReference type="Pfam" id="PF25539">
    <property type="entry name" value="Bestrophin_2"/>
    <property type="match status" value="2"/>
</dbReference>
<evidence type="ECO:0000256" key="4">
    <source>
        <dbReference type="ARBA" id="ARBA00022692"/>
    </source>
</evidence>
<proteinExistence type="predicted"/>
<evidence type="ECO:0000256" key="5">
    <source>
        <dbReference type="ARBA" id="ARBA00022989"/>
    </source>
</evidence>
<dbReference type="AlphaFoldDB" id="A0AAD2HAX2"/>
<organism evidence="10 11">
    <name type="scientific">Mycena citricolor</name>
    <dbReference type="NCBI Taxonomy" id="2018698"/>
    <lineage>
        <taxon>Eukaryota</taxon>
        <taxon>Fungi</taxon>
        <taxon>Dikarya</taxon>
        <taxon>Basidiomycota</taxon>
        <taxon>Agaricomycotina</taxon>
        <taxon>Agaricomycetes</taxon>
        <taxon>Agaricomycetidae</taxon>
        <taxon>Agaricales</taxon>
        <taxon>Marasmiineae</taxon>
        <taxon>Mycenaceae</taxon>
        <taxon>Mycena</taxon>
    </lineage>
</organism>
<dbReference type="GO" id="GO:0005254">
    <property type="term" value="F:chloride channel activity"/>
    <property type="evidence" value="ECO:0007669"/>
    <property type="project" value="InterPro"/>
</dbReference>
<evidence type="ECO:0000256" key="1">
    <source>
        <dbReference type="ARBA" id="ARBA00004651"/>
    </source>
</evidence>
<keyword evidence="3" id="KW-1003">Cell membrane</keyword>
<keyword evidence="7 9" id="KW-0472">Membrane</keyword>
<evidence type="ECO:0000256" key="8">
    <source>
        <dbReference type="SAM" id="MobiDB-lite"/>
    </source>
</evidence>
<feature type="transmembrane region" description="Helical" evidence="9">
    <location>
        <begin position="136"/>
        <end position="154"/>
    </location>
</feature>
<dbReference type="EMBL" id="CAVNYO010000171">
    <property type="protein sequence ID" value="CAK5271415.1"/>
    <property type="molecule type" value="Genomic_DNA"/>
</dbReference>
<gene>
    <name evidence="10" type="ORF">MYCIT1_LOCUS16442</name>
</gene>
<dbReference type="InterPro" id="IPR044669">
    <property type="entry name" value="YneE/VCCN1/2-like"/>
</dbReference>
<feature type="compositionally biased region" description="Polar residues" evidence="8">
    <location>
        <begin position="310"/>
        <end position="319"/>
    </location>
</feature>
<keyword evidence="4 9" id="KW-0812">Transmembrane</keyword>
<dbReference type="PANTHER" id="PTHR33281:SF19">
    <property type="entry name" value="VOLTAGE-DEPENDENT ANION CHANNEL-FORMING PROTEIN YNEE"/>
    <property type="match status" value="1"/>
</dbReference>
<keyword evidence="2" id="KW-0813">Transport</keyword>
<feature type="transmembrane region" description="Helical" evidence="9">
    <location>
        <begin position="166"/>
        <end position="184"/>
    </location>
</feature>
<keyword evidence="6" id="KW-0406">Ion transport</keyword>
<evidence type="ECO:0000313" key="11">
    <source>
        <dbReference type="Proteomes" id="UP001295794"/>
    </source>
</evidence>
<name>A0AAD2HAX2_9AGAR</name>
<dbReference type="Proteomes" id="UP001295794">
    <property type="component" value="Unassembled WGS sequence"/>
</dbReference>
<reference evidence="10" key="1">
    <citation type="submission" date="2023-11" db="EMBL/GenBank/DDBJ databases">
        <authorList>
            <person name="De Vega J J."/>
            <person name="De Vega J J."/>
        </authorList>
    </citation>
    <scope>NUCLEOTIDE SEQUENCE</scope>
</reference>
<keyword evidence="5 9" id="KW-1133">Transmembrane helix</keyword>
<feature type="compositionally biased region" description="Polar residues" evidence="8">
    <location>
        <begin position="367"/>
        <end position="379"/>
    </location>
</feature>
<evidence type="ECO:0000256" key="7">
    <source>
        <dbReference type="ARBA" id="ARBA00023136"/>
    </source>
</evidence>
<evidence type="ECO:0000256" key="9">
    <source>
        <dbReference type="SAM" id="Phobius"/>
    </source>
</evidence>
<evidence type="ECO:0000256" key="2">
    <source>
        <dbReference type="ARBA" id="ARBA00022448"/>
    </source>
</evidence>
<evidence type="ECO:0000313" key="10">
    <source>
        <dbReference type="EMBL" id="CAK5271415.1"/>
    </source>
</evidence>